<reference evidence="2" key="1">
    <citation type="submission" date="2017-09" db="EMBL/GenBank/DDBJ databases">
        <authorList>
            <person name="Regsiter A."/>
            <person name="William W."/>
        </authorList>
    </citation>
    <scope>NUCLEOTIDE SEQUENCE [LARGE SCALE GENOMIC DNA]</scope>
    <source>
        <strain evidence="2">500-1</strain>
    </source>
</reference>
<dbReference type="InterPro" id="IPR003749">
    <property type="entry name" value="ThiS/MoaD-like"/>
</dbReference>
<sequence length="75" mass="8357">MGIEIKLFATLTKYLPENGDDYPIEKGETIRSIVEKLDIPVEDISLMFVNSCRSNLETELKDKDRVGIFPPVGGG</sequence>
<accession>A0A2C8F4V1</accession>
<gene>
    <name evidence="1" type="ORF">DPRO_0171</name>
</gene>
<evidence type="ECO:0000313" key="2">
    <source>
        <dbReference type="Proteomes" id="UP000219215"/>
    </source>
</evidence>
<dbReference type="Pfam" id="PF02597">
    <property type="entry name" value="ThiS"/>
    <property type="match status" value="1"/>
</dbReference>
<dbReference type="AlphaFoldDB" id="A0A2C8F4V1"/>
<protein>
    <submittedName>
        <fullName evidence="1">Thiamine S protein</fullName>
    </submittedName>
</protein>
<dbReference type="Gene3D" id="3.10.20.30">
    <property type="match status" value="1"/>
</dbReference>
<dbReference type="InterPro" id="IPR012675">
    <property type="entry name" value="Beta-grasp_dom_sf"/>
</dbReference>
<dbReference type="Proteomes" id="UP000219215">
    <property type="component" value="Chromosome DPRO"/>
</dbReference>
<keyword evidence="2" id="KW-1185">Reference proteome</keyword>
<dbReference type="SUPFAM" id="SSF54285">
    <property type="entry name" value="MoaD/ThiS"/>
    <property type="match status" value="1"/>
</dbReference>
<dbReference type="InterPro" id="IPR016155">
    <property type="entry name" value="Mopterin_synth/thiamin_S_b"/>
</dbReference>
<dbReference type="KEGG" id="pprf:DPRO_0171"/>
<name>A0A2C8F4V1_9BACT</name>
<dbReference type="EMBL" id="LT907975">
    <property type="protein sequence ID" value="SOB57050.1"/>
    <property type="molecule type" value="Genomic_DNA"/>
</dbReference>
<evidence type="ECO:0000313" key="1">
    <source>
        <dbReference type="EMBL" id="SOB57050.1"/>
    </source>
</evidence>
<dbReference type="RefSeq" id="WP_097010365.1">
    <property type="nucleotide sequence ID" value="NZ_LT907975.1"/>
</dbReference>
<organism evidence="1 2">
    <name type="scientific">Pseudodesulfovibrio profundus</name>
    <dbReference type="NCBI Taxonomy" id="57320"/>
    <lineage>
        <taxon>Bacteria</taxon>
        <taxon>Pseudomonadati</taxon>
        <taxon>Thermodesulfobacteriota</taxon>
        <taxon>Desulfovibrionia</taxon>
        <taxon>Desulfovibrionales</taxon>
        <taxon>Desulfovibrionaceae</taxon>
    </lineage>
</organism>
<proteinExistence type="predicted"/>
<dbReference type="OrthoDB" id="9801945at2"/>